<evidence type="ECO:0008006" key="4">
    <source>
        <dbReference type="Google" id="ProtNLM"/>
    </source>
</evidence>
<dbReference type="SMART" id="SM00671">
    <property type="entry name" value="SEL1"/>
    <property type="match status" value="3"/>
</dbReference>
<dbReference type="InterPro" id="IPR052748">
    <property type="entry name" value="ISR_Activator"/>
</dbReference>
<dbReference type="KEGG" id="smav:CFF01_18675"/>
<dbReference type="Gene3D" id="1.25.40.10">
    <property type="entry name" value="Tetratricopeptide repeat domain"/>
    <property type="match status" value="1"/>
</dbReference>
<protein>
    <recommendedName>
        <fullName evidence="4">Sel1 repeat family protein</fullName>
    </recommendedName>
</protein>
<feature type="chain" id="PRO_5041940384" description="Sel1 repeat family protein" evidence="1">
    <location>
        <begin position="25"/>
        <end position="268"/>
    </location>
</feature>
<dbReference type="Proteomes" id="UP000198233">
    <property type="component" value="Chromosome"/>
</dbReference>
<accession>A0AAC9XPU3</accession>
<dbReference type="InterPro" id="IPR011990">
    <property type="entry name" value="TPR-like_helical_dom_sf"/>
</dbReference>
<dbReference type="PANTHER" id="PTHR45011">
    <property type="entry name" value="DAP3-BINDING CELL DEATH ENHANCER 1"/>
    <property type="match status" value="1"/>
</dbReference>
<evidence type="ECO:0000256" key="1">
    <source>
        <dbReference type="SAM" id="SignalP"/>
    </source>
</evidence>
<evidence type="ECO:0000313" key="3">
    <source>
        <dbReference type="Proteomes" id="UP000198233"/>
    </source>
</evidence>
<reference evidence="2 3" key="1">
    <citation type="submission" date="2017-06" db="EMBL/GenBank/DDBJ databases">
        <title>Complete genome sequence of Shewanella marisflavi EP1 associated with anaerobic 2,4-dinitrotoluene reduction and salt tolerance.</title>
        <authorList>
            <person name="Huang J."/>
        </authorList>
    </citation>
    <scope>NUCLEOTIDE SEQUENCE [LARGE SCALE GENOMIC DNA]</scope>
    <source>
        <strain evidence="2 3">EP1</strain>
    </source>
</reference>
<gene>
    <name evidence="2" type="ORF">CFF01_18675</name>
</gene>
<evidence type="ECO:0000313" key="2">
    <source>
        <dbReference type="EMBL" id="ASJ98451.1"/>
    </source>
</evidence>
<feature type="signal peptide" evidence="1">
    <location>
        <begin position="1"/>
        <end position="24"/>
    </location>
</feature>
<dbReference type="InterPro" id="IPR006597">
    <property type="entry name" value="Sel1-like"/>
</dbReference>
<dbReference type="SUPFAM" id="SSF81901">
    <property type="entry name" value="HCP-like"/>
    <property type="match status" value="1"/>
</dbReference>
<organism evidence="2 3">
    <name type="scientific">Shewanella marisflavi</name>
    <dbReference type="NCBI Taxonomy" id="260364"/>
    <lineage>
        <taxon>Bacteria</taxon>
        <taxon>Pseudomonadati</taxon>
        <taxon>Pseudomonadota</taxon>
        <taxon>Gammaproteobacteria</taxon>
        <taxon>Alteromonadales</taxon>
        <taxon>Shewanellaceae</taxon>
        <taxon>Shewanella</taxon>
    </lineage>
</organism>
<dbReference type="AlphaFoldDB" id="A0AAC9XPU3"/>
<name>A0AAC9XPU3_9GAMM</name>
<keyword evidence="1" id="KW-0732">Signal</keyword>
<proteinExistence type="predicted"/>
<dbReference type="PANTHER" id="PTHR45011:SF1">
    <property type="entry name" value="DAP3-BINDING CELL DEATH ENHANCER 1"/>
    <property type="match status" value="1"/>
</dbReference>
<dbReference type="PROSITE" id="PS51257">
    <property type="entry name" value="PROKAR_LIPOPROTEIN"/>
    <property type="match status" value="1"/>
</dbReference>
<dbReference type="Pfam" id="PF08238">
    <property type="entry name" value="Sel1"/>
    <property type="match status" value="3"/>
</dbReference>
<dbReference type="EMBL" id="CP022272">
    <property type="protein sequence ID" value="ASJ98451.1"/>
    <property type="molecule type" value="Genomic_DNA"/>
</dbReference>
<dbReference type="RefSeq" id="WP_088905792.1">
    <property type="nucleotide sequence ID" value="NZ_CP022272.1"/>
</dbReference>
<sequence>MTLKYSGFFSCIALIASCVCLPLAAEISVKPLPTQLESCERGECIDHFKEYKTLARYGHSDAMYTLAEMYRLGHGTQVDMERSTKWYRRAAKLGNPFAQYKAAILYLQDGENRDIDKAMRYLRDANRGDLNEAAHLLGMLYIEGELVEKDKEKAKAYLIKAYEAGHEPTLNLLAEASEVALEVKRQAEVQPVKETARQAPTDDMEVIEVRAPSIEEVFSYHIATMRGGVPDAVSGTGTSLRGRTCGEMISCNSQSDRERIRDFLMSTW</sequence>